<dbReference type="RefSeq" id="XP_005107071.1">
    <property type="nucleotide sequence ID" value="XM_005107014.3"/>
</dbReference>
<name>A0ABM0K2B4_APLCA</name>
<gene>
    <name evidence="4" type="primary">LOC101859885</name>
</gene>
<reference evidence="4" key="1">
    <citation type="submission" date="2025-08" db="UniProtKB">
        <authorList>
            <consortium name="RefSeq"/>
        </authorList>
    </citation>
    <scope>IDENTIFICATION</scope>
</reference>
<dbReference type="GeneID" id="101859885"/>
<accession>A0ABM0K2B4</accession>
<dbReference type="Proteomes" id="UP000694888">
    <property type="component" value="Unplaced"/>
</dbReference>
<protein>
    <submittedName>
        <fullName evidence="4">Tctex1 domain-containing protein 4-like</fullName>
    </submittedName>
</protein>
<feature type="compositionally biased region" description="Low complexity" evidence="2">
    <location>
        <begin position="89"/>
        <end position="99"/>
    </location>
</feature>
<evidence type="ECO:0000313" key="3">
    <source>
        <dbReference type="Proteomes" id="UP000694888"/>
    </source>
</evidence>
<dbReference type="Pfam" id="PF03645">
    <property type="entry name" value="Tctex-1"/>
    <property type="match status" value="1"/>
</dbReference>
<evidence type="ECO:0000256" key="1">
    <source>
        <dbReference type="ARBA" id="ARBA00005361"/>
    </source>
</evidence>
<sequence>MSVTMKKASVVVATRQEGSGAAAKLTVTKPENKILAKIAQSTGSESPRDGDRKMSKLFSRRLTMGKKDDASETSQEEGGGAKRGSLMPSSSTRTSVSAGSGSRLSIVGLMASRRFAKRLMGRALEKRESTLGDGPPPVLYEPTYRLDPKKKFEPSPVLSIVKDVIDNRLKDMKYNPRITPNMNRILSEEVKDRVKKLNFDRYKIIVLVMIGEKKGQGIMVSSRCSWDDKVDNYVTHTFQNKNIFCTCNVYGAYKE</sequence>
<comment type="similarity">
    <text evidence="1">Belongs to the dynein light chain Tctex-type family.</text>
</comment>
<keyword evidence="3" id="KW-1185">Reference proteome</keyword>
<feature type="region of interest" description="Disordered" evidence="2">
    <location>
        <begin position="1"/>
        <end position="99"/>
    </location>
</feature>
<dbReference type="InterPro" id="IPR005334">
    <property type="entry name" value="Tctex-1-like"/>
</dbReference>
<evidence type="ECO:0000313" key="4">
    <source>
        <dbReference type="RefSeq" id="XP_005107071.1"/>
    </source>
</evidence>
<dbReference type="CDD" id="cd21451">
    <property type="entry name" value="DLC-like_TCTEX1D"/>
    <property type="match status" value="1"/>
</dbReference>
<dbReference type="Gene3D" id="3.30.1140.40">
    <property type="entry name" value="Tctex-1"/>
    <property type="match status" value="1"/>
</dbReference>
<proteinExistence type="inferred from homology"/>
<evidence type="ECO:0000256" key="2">
    <source>
        <dbReference type="SAM" id="MobiDB-lite"/>
    </source>
</evidence>
<dbReference type="PANTHER" id="PTHR21255:SF7">
    <property type="entry name" value="DYNEIN LIGHT CHAIN TCTEX-TYPE PROTEIN 2B"/>
    <property type="match status" value="1"/>
</dbReference>
<dbReference type="PANTHER" id="PTHR21255">
    <property type="entry name" value="T-COMPLEX-ASSOCIATED-TESTIS-EXPRESSED 1/ DYNEIN LIGHT CHAIN"/>
    <property type="match status" value="1"/>
</dbReference>
<dbReference type="InterPro" id="IPR038586">
    <property type="entry name" value="Tctex-1-like_sf"/>
</dbReference>
<organism evidence="3 4">
    <name type="scientific">Aplysia californica</name>
    <name type="common">California sea hare</name>
    <dbReference type="NCBI Taxonomy" id="6500"/>
    <lineage>
        <taxon>Eukaryota</taxon>
        <taxon>Metazoa</taxon>
        <taxon>Spiralia</taxon>
        <taxon>Lophotrochozoa</taxon>
        <taxon>Mollusca</taxon>
        <taxon>Gastropoda</taxon>
        <taxon>Heterobranchia</taxon>
        <taxon>Euthyneura</taxon>
        <taxon>Tectipleura</taxon>
        <taxon>Aplysiida</taxon>
        <taxon>Aplysioidea</taxon>
        <taxon>Aplysiidae</taxon>
        <taxon>Aplysia</taxon>
    </lineage>
</organism>